<dbReference type="PANTHER" id="PTHR10811">
    <property type="entry name" value="FRINGE-RELATED"/>
    <property type="match status" value="1"/>
</dbReference>
<dbReference type="EMBL" id="PDCK01000043">
    <property type="protein sequence ID" value="PRQ33015.1"/>
    <property type="molecule type" value="Genomic_DNA"/>
</dbReference>
<dbReference type="Pfam" id="PF04646">
    <property type="entry name" value="DUF604"/>
    <property type="match status" value="1"/>
</dbReference>
<keyword evidence="3" id="KW-1185">Reference proteome</keyword>
<keyword evidence="1" id="KW-0472">Membrane</keyword>
<dbReference type="InterPro" id="IPR006740">
    <property type="entry name" value="DUF604"/>
</dbReference>
<accession>A0A2P6QFQ8</accession>
<dbReference type="OMA" id="KIFARSY"/>
<dbReference type="AlphaFoldDB" id="A0A2P6QFQ8"/>
<dbReference type="EC" id="2.4.1.122" evidence="2"/>
<dbReference type="Gene3D" id="3.90.550.50">
    <property type="match status" value="1"/>
</dbReference>
<comment type="caution">
    <text evidence="2">The sequence shown here is derived from an EMBL/GenBank/DDBJ whole genome shotgun (WGS) entry which is preliminary data.</text>
</comment>
<name>A0A2P6QFQ8_ROSCH</name>
<dbReference type="GO" id="GO:0016263">
    <property type="term" value="F:glycoprotein-N-acetylgalactosamine 3-beta-galactosyltransferase activity"/>
    <property type="evidence" value="ECO:0007669"/>
    <property type="project" value="UniProtKB-EC"/>
</dbReference>
<keyword evidence="1" id="KW-0812">Transmembrane</keyword>
<organism evidence="2 3">
    <name type="scientific">Rosa chinensis</name>
    <name type="common">China rose</name>
    <dbReference type="NCBI Taxonomy" id="74649"/>
    <lineage>
        <taxon>Eukaryota</taxon>
        <taxon>Viridiplantae</taxon>
        <taxon>Streptophyta</taxon>
        <taxon>Embryophyta</taxon>
        <taxon>Tracheophyta</taxon>
        <taxon>Spermatophyta</taxon>
        <taxon>Magnoliopsida</taxon>
        <taxon>eudicotyledons</taxon>
        <taxon>Gunneridae</taxon>
        <taxon>Pentapetalae</taxon>
        <taxon>rosids</taxon>
        <taxon>fabids</taxon>
        <taxon>Rosales</taxon>
        <taxon>Rosaceae</taxon>
        <taxon>Rosoideae</taxon>
        <taxon>Rosoideae incertae sedis</taxon>
        <taxon>Rosa</taxon>
    </lineage>
</organism>
<sequence>MRSPRSHNSTTTRQKQANPLSFGFLSKSLAISSLILAISSLILISLYIFFFDESYNYQPSSLLLRTFQKNFQATATRPHSHPPTNLSHIVIGMVGALKTLKHKTAYIKAWWRPNVSRGYLFLDRAPTSEFLPWPSSYPPFRVNEDVTRLKVYPKIANPIQVRIVRSILEIFREGDKNVRWYVMSDDDTIFVLDNLVEVLAKYDHTRYHYIGTSSEFVKSNSDFSFDMAFGGAGYILSYPLVAALSTKLDDCIERYSYSWFSDLTLHECLTDLGVILTEEKGLHQIDLRGDISGLLSSHPQSPFLSIHHLDTVDPIFPSMNRSDSINHLMKAAKVDPSRLLQQTICYHRPSNWSFSISWGYSAHIYENIIPRSTLRRPIETFSRWRNASRPFYMFNTRLPSKDPCRAPHVFYFDSIDPRVDGRKTKTVTTFSRVAPRGLVSCSSSGNHSADSITKIEVYTSPEFRLEMKGKDCCDIVHAADIHTTRVTYRSCVEGEIIA</sequence>
<proteinExistence type="predicted"/>
<evidence type="ECO:0000256" key="1">
    <source>
        <dbReference type="SAM" id="Phobius"/>
    </source>
</evidence>
<keyword evidence="2" id="KW-0808">Transferase</keyword>
<feature type="transmembrane region" description="Helical" evidence="1">
    <location>
        <begin position="29"/>
        <end position="50"/>
    </location>
</feature>
<keyword evidence="2" id="KW-0328">Glycosyltransferase</keyword>
<keyword evidence="1" id="KW-1133">Transmembrane helix</keyword>
<dbReference type="Gramene" id="PRQ33015">
    <property type="protein sequence ID" value="PRQ33015"/>
    <property type="gene ID" value="RchiOBHm_Chr5g0052781"/>
</dbReference>
<dbReference type="STRING" id="74649.A0A2P6QFQ8"/>
<evidence type="ECO:0000313" key="2">
    <source>
        <dbReference type="EMBL" id="PRQ33015.1"/>
    </source>
</evidence>
<gene>
    <name evidence="2" type="ORF">RchiOBHm_Chr5g0052781</name>
</gene>
<dbReference type="Proteomes" id="UP000238479">
    <property type="component" value="Chromosome 5"/>
</dbReference>
<reference evidence="2 3" key="1">
    <citation type="journal article" date="2018" name="Nat. Genet.">
        <title>The Rosa genome provides new insights in the design of modern roses.</title>
        <authorList>
            <person name="Bendahmane M."/>
        </authorList>
    </citation>
    <scope>NUCLEOTIDE SEQUENCE [LARGE SCALE GENOMIC DNA]</scope>
    <source>
        <strain evidence="3">cv. Old Blush</strain>
    </source>
</reference>
<protein>
    <submittedName>
        <fullName evidence="2">Putative N-acetylgalactosaminide beta-1,3-galactosyltransferase</fullName>
        <ecNumber evidence="2">2.4.1.122</ecNumber>
    </submittedName>
</protein>
<evidence type="ECO:0000313" key="3">
    <source>
        <dbReference type="Proteomes" id="UP000238479"/>
    </source>
</evidence>
<dbReference type="OrthoDB" id="414175at2759"/>